<dbReference type="Proteomes" id="UP000664073">
    <property type="component" value="Unassembled WGS sequence"/>
</dbReference>
<evidence type="ECO:0000313" key="1">
    <source>
        <dbReference type="EMBL" id="MBO1326273.1"/>
    </source>
</evidence>
<comment type="caution">
    <text evidence="1">The sequence shown here is derived from an EMBL/GenBank/DDBJ whole genome shotgun (WGS) entry which is preliminary data.</text>
</comment>
<reference evidence="1" key="1">
    <citation type="submission" date="2021-03" db="EMBL/GenBank/DDBJ databases">
        <title>The complete genome sequence of Acetobacter sp. TBRC 12339.</title>
        <authorList>
            <person name="Charoenyingcharoen P."/>
            <person name="Yukphan P."/>
        </authorList>
    </citation>
    <scope>NUCLEOTIDE SEQUENCE</scope>
    <source>
        <strain evidence="1">TBRC 12339</strain>
    </source>
</reference>
<protein>
    <submittedName>
        <fullName evidence="1">Type 4b pilus protein PilO2</fullName>
    </submittedName>
</protein>
<keyword evidence="2" id="KW-1185">Reference proteome</keyword>
<evidence type="ECO:0000313" key="2">
    <source>
        <dbReference type="Proteomes" id="UP000664073"/>
    </source>
</evidence>
<sequence length="384" mass="41460">MTFAIEAGGLTWCGEMIWRQYRTVPARFRLRAEGRRLGTEYVARCRIVPRAVAFVSLDGIPARRGLNSLAIAMAQLLGPSVYAEFDLGASQTWLVATGKDGCLLPGSDKIYTSEDMATERETLSGVPFDQRLAIPEENLSAYLAQLQPAPLRLSPVSLAGFYRRAALVLGGAGAVYAGVSLYHHHLAELTRLAALEAARRNAKPRIEESGPAEWLDACLDAAALPSLSNGWAMASWACEGTALRVNWRRAGGQISDAPPGSLADNGNGDIQTVAFSPRPGRHELPEQGDPVRSFISMLQRAGIRATVGSSRVAAPGQDSRQGVTVISVQFTWPADPRDITWDRYARLQIARVARTVIATDLSSHDLSYSIRVAFAAADLPKGVH</sequence>
<dbReference type="AlphaFoldDB" id="A0A939KND8"/>
<dbReference type="EMBL" id="JAFVMH010000008">
    <property type="protein sequence ID" value="MBO1326273.1"/>
    <property type="molecule type" value="Genomic_DNA"/>
</dbReference>
<gene>
    <name evidence="1" type="primary">pilO2</name>
    <name evidence="1" type="ORF">J2D77_14045</name>
</gene>
<proteinExistence type="predicted"/>
<accession>A0A939KND8</accession>
<name>A0A939KND8_9PROT</name>
<dbReference type="RefSeq" id="WP_207846939.1">
    <property type="nucleotide sequence ID" value="NZ_JAFVMH010000008.1"/>
</dbReference>
<organism evidence="1 2">
    <name type="scientific">Acetobacter garciniae</name>
    <dbReference type="NCBI Taxonomy" id="2817435"/>
    <lineage>
        <taxon>Bacteria</taxon>
        <taxon>Pseudomonadati</taxon>
        <taxon>Pseudomonadota</taxon>
        <taxon>Alphaproteobacteria</taxon>
        <taxon>Acetobacterales</taxon>
        <taxon>Acetobacteraceae</taxon>
        <taxon>Acetobacter</taxon>
    </lineage>
</organism>